<dbReference type="EMBL" id="VWSF01000001">
    <property type="protein sequence ID" value="KAA5549195.1"/>
    <property type="molecule type" value="Genomic_DNA"/>
</dbReference>
<organism evidence="1 2">
    <name type="scientific">Adhaeribacter rhizoryzae</name>
    <dbReference type="NCBI Taxonomy" id="2607907"/>
    <lineage>
        <taxon>Bacteria</taxon>
        <taxon>Pseudomonadati</taxon>
        <taxon>Bacteroidota</taxon>
        <taxon>Cytophagia</taxon>
        <taxon>Cytophagales</taxon>
        <taxon>Hymenobacteraceae</taxon>
        <taxon>Adhaeribacter</taxon>
    </lineage>
</organism>
<name>A0A5M6DUR7_9BACT</name>
<comment type="caution">
    <text evidence="1">The sequence shown here is derived from an EMBL/GenBank/DDBJ whole genome shotgun (WGS) entry which is preliminary data.</text>
</comment>
<dbReference type="RefSeq" id="WP_150086191.1">
    <property type="nucleotide sequence ID" value="NZ_VWSF01000001.1"/>
</dbReference>
<dbReference type="Proteomes" id="UP000323426">
    <property type="component" value="Unassembled WGS sequence"/>
</dbReference>
<proteinExistence type="predicted"/>
<dbReference type="AlphaFoldDB" id="A0A5M6DUR7"/>
<evidence type="ECO:0008006" key="3">
    <source>
        <dbReference type="Google" id="ProtNLM"/>
    </source>
</evidence>
<evidence type="ECO:0000313" key="1">
    <source>
        <dbReference type="EMBL" id="KAA5549195.1"/>
    </source>
</evidence>
<protein>
    <recommendedName>
        <fullName evidence="3">STAS/SEC14 domain-containing protein</fullName>
    </recommendedName>
</protein>
<accession>A0A5M6DUR7</accession>
<evidence type="ECO:0000313" key="2">
    <source>
        <dbReference type="Proteomes" id="UP000323426"/>
    </source>
</evidence>
<sequence>MEQLIFAENHIQVYYNPQEEWLYVKWLGLQTNTSVMAGFEKVLEYLKAHQCTKVLNNSLLMDGIWSAAARWVANNWFPRLHAAGPIWFVWIYAPDGLSQLSITKTLSLMAPENIKFIKIFHELPSAQQWLRTI</sequence>
<reference evidence="1 2" key="1">
    <citation type="submission" date="2019-09" db="EMBL/GenBank/DDBJ databases">
        <title>Genome sequence and assembly of Adhaeribacter sp.</title>
        <authorList>
            <person name="Chhetri G."/>
        </authorList>
    </citation>
    <scope>NUCLEOTIDE SEQUENCE [LARGE SCALE GENOMIC DNA]</scope>
    <source>
        <strain evidence="1 2">DK36</strain>
    </source>
</reference>
<gene>
    <name evidence="1" type="ORF">F0145_00960</name>
</gene>
<keyword evidence="2" id="KW-1185">Reference proteome</keyword>